<gene>
    <name evidence="1" type="ORF">L1987_36207</name>
</gene>
<organism evidence="1 2">
    <name type="scientific">Smallanthus sonchifolius</name>
    <dbReference type="NCBI Taxonomy" id="185202"/>
    <lineage>
        <taxon>Eukaryota</taxon>
        <taxon>Viridiplantae</taxon>
        <taxon>Streptophyta</taxon>
        <taxon>Embryophyta</taxon>
        <taxon>Tracheophyta</taxon>
        <taxon>Spermatophyta</taxon>
        <taxon>Magnoliopsida</taxon>
        <taxon>eudicotyledons</taxon>
        <taxon>Gunneridae</taxon>
        <taxon>Pentapetalae</taxon>
        <taxon>asterids</taxon>
        <taxon>campanulids</taxon>
        <taxon>Asterales</taxon>
        <taxon>Asteraceae</taxon>
        <taxon>Asteroideae</taxon>
        <taxon>Heliantheae alliance</taxon>
        <taxon>Millerieae</taxon>
        <taxon>Smallanthus</taxon>
    </lineage>
</organism>
<reference evidence="1 2" key="2">
    <citation type="journal article" date="2022" name="Mol. Ecol. Resour.">
        <title>The genomes of chicory, endive, great burdock and yacon provide insights into Asteraceae paleo-polyploidization history and plant inulin production.</title>
        <authorList>
            <person name="Fan W."/>
            <person name="Wang S."/>
            <person name="Wang H."/>
            <person name="Wang A."/>
            <person name="Jiang F."/>
            <person name="Liu H."/>
            <person name="Zhao H."/>
            <person name="Xu D."/>
            <person name="Zhang Y."/>
        </authorList>
    </citation>
    <scope>NUCLEOTIDE SEQUENCE [LARGE SCALE GENOMIC DNA]</scope>
    <source>
        <strain evidence="2">cv. Yunnan</strain>
        <tissue evidence="1">Leaves</tissue>
    </source>
</reference>
<dbReference type="EMBL" id="CM042029">
    <property type="protein sequence ID" value="KAI3793587.1"/>
    <property type="molecule type" value="Genomic_DNA"/>
</dbReference>
<sequence>MDYRFEEGSSPVLALKRSHSMKRKAMARENKRKEMKLDVDENVVVFEDLGADYLEEILRLSESSDGCWPGVLPQPQEASSGSSPKEVSSSSAFWFFPVAKASRVCQKAERAASEHAGRNYSRVWRRISDPFVGWGDKAKQDMSV</sequence>
<protein>
    <submittedName>
        <fullName evidence="1">Uncharacterized protein</fullName>
    </submittedName>
</protein>
<comment type="caution">
    <text evidence="1">The sequence shown here is derived from an EMBL/GenBank/DDBJ whole genome shotgun (WGS) entry which is preliminary data.</text>
</comment>
<dbReference type="Proteomes" id="UP001056120">
    <property type="component" value="Linkage Group LG12"/>
</dbReference>
<evidence type="ECO:0000313" key="1">
    <source>
        <dbReference type="EMBL" id="KAI3793587.1"/>
    </source>
</evidence>
<keyword evidence="2" id="KW-1185">Reference proteome</keyword>
<evidence type="ECO:0000313" key="2">
    <source>
        <dbReference type="Proteomes" id="UP001056120"/>
    </source>
</evidence>
<proteinExistence type="predicted"/>
<name>A0ACB9HFB9_9ASTR</name>
<reference evidence="2" key="1">
    <citation type="journal article" date="2022" name="Mol. Ecol. Resour.">
        <title>The genomes of chicory, endive, great burdock and yacon provide insights into Asteraceae palaeo-polyploidization history and plant inulin production.</title>
        <authorList>
            <person name="Fan W."/>
            <person name="Wang S."/>
            <person name="Wang H."/>
            <person name="Wang A."/>
            <person name="Jiang F."/>
            <person name="Liu H."/>
            <person name="Zhao H."/>
            <person name="Xu D."/>
            <person name="Zhang Y."/>
        </authorList>
    </citation>
    <scope>NUCLEOTIDE SEQUENCE [LARGE SCALE GENOMIC DNA]</scope>
    <source>
        <strain evidence="2">cv. Yunnan</strain>
    </source>
</reference>
<accession>A0ACB9HFB9</accession>